<name>A0AAV7MQE5_PLEWA</name>
<comment type="caution">
    <text evidence="1">The sequence shown here is derived from an EMBL/GenBank/DDBJ whole genome shotgun (WGS) entry which is preliminary data.</text>
</comment>
<evidence type="ECO:0000313" key="1">
    <source>
        <dbReference type="EMBL" id="KAJ1104612.1"/>
    </source>
</evidence>
<reference evidence="1" key="1">
    <citation type="journal article" date="2022" name="bioRxiv">
        <title>Sequencing and chromosome-scale assembly of the giantPleurodeles waltlgenome.</title>
        <authorList>
            <person name="Brown T."/>
            <person name="Elewa A."/>
            <person name="Iarovenko S."/>
            <person name="Subramanian E."/>
            <person name="Araus A.J."/>
            <person name="Petzold A."/>
            <person name="Susuki M."/>
            <person name="Suzuki K.-i.T."/>
            <person name="Hayashi T."/>
            <person name="Toyoda A."/>
            <person name="Oliveira C."/>
            <person name="Osipova E."/>
            <person name="Leigh N.D."/>
            <person name="Simon A."/>
            <person name="Yun M.H."/>
        </authorList>
    </citation>
    <scope>NUCLEOTIDE SEQUENCE</scope>
    <source>
        <strain evidence="1">20211129_DDA</strain>
        <tissue evidence="1">Liver</tissue>
    </source>
</reference>
<dbReference type="Proteomes" id="UP001066276">
    <property type="component" value="Chromosome 9"/>
</dbReference>
<organism evidence="1 2">
    <name type="scientific">Pleurodeles waltl</name>
    <name type="common">Iberian ribbed newt</name>
    <dbReference type="NCBI Taxonomy" id="8319"/>
    <lineage>
        <taxon>Eukaryota</taxon>
        <taxon>Metazoa</taxon>
        <taxon>Chordata</taxon>
        <taxon>Craniata</taxon>
        <taxon>Vertebrata</taxon>
        <taxon>Euteleostomi</taxon>
        <taxon>Amphibia</taxon>
        <taxon>Batrachia</taxon>
        <taxon>Caudata</taxon>
        <taxon>Salamandroidea</taxon>
        <taxon>Salamandridae</taxon>
        <taxon>Pleurodelinae</taxon>
        <taxon>Pleurodeles</taxon>
    </lineage>
</organism>
<dbReference type="EMBL" id="JANPWB010000013">
    <property type="protein sequence ID" value="KAJ1104612.1"/>
    <property type="molecule type" value="Genomic_DNA"/>
</dbReference>
<evidence type="ECO:0000313" key="2">
    <source>
        <dbReference type="Proteomes" id="UP001066276"/>
    </source>
</evidence>
<dbReference type="AlphaFoldDB" id="A0AAV7MQE5"/>
<protein>
    <submittedName>
        <fullName evidence="1">Uncharacterized protein</fullName>
    </submittedName>
</protein>
<sequence>MKINGRLDARKYQDASCPVGRTTTLSDARVRLRTSSKMAGFSVAGARNAQNGRLTDNYFLLDWLKPNG</sequence>
<keyword evidence="2" id="KW-1185">Reference proteome</keyword>
<gene>
    <name evidence="1" type="ORF">NDU88_002022</name>
</gene>
<accession>A0AAV7MQE5</accession>
<proteinExistence type="predicted"/>